<evidence type="ECO:0000313" key="7">
    <source>
        <dbReference type="Proteomes" id="UP000175616"/>
    </source>
</evidence>
<accession>A0A1E7YM19</accession>
<dbReference type="GO" id="GO:0016757">
    <property type="term" value="F:glycosyltransferase activity"/>
    <property type="evidence" value="ECO:0007669"/>
    <property type="project" value="UniProtKB-KW"/>
</dbReference>
<evidence type="ECO:0000256" key="4">
    <source>
        <dbReference type="SAM" id="Phobius"/>
    </source>
</evidence>
<feature type="transmembrane region" description="Helical" evidence="4">
    <location>
        <begin position="56"/>
        <end position="82"/>
    </location>
</feature>
<feature type="transmembrane region" description="Helical" evidence="4">
    <location>
        <begin position="340"/>
        <end position="361"/>
    </location>
</feature>
<evidence type="ECO:0000256" key="2">
    <source>
        <dbReference type="ARBA" id="ARBA00022676"/>
    </source>
</evidence>
<dbReference type="CDD" id="cd06423">
    <property type="entry name" value="CESA_like"/>
    <property type="match status" value="1"/>
</dbReference>
<gene>
    <name evidence="6" type="ORF">BAE27_08730</name>
</gene>
<keyword evidence="3 6" id="KW-0808">Transferase</keyword>
<dbReference type="EMBL" id="LZYE01000233">
    <property type="protein sequence ID" value="OFC34852.1"/>
    <property type="molecule type" value="Genomic_DNA"/>
</dbReference>
<name>A0A1E7YM19_9PROT</name>
<feature type="domain" description="Glycosyltransferase 2-like" evidence="5">
    <location>
        <begin position="102"/>
        <end position="269"/>
    </location>
</feature>
<organism evidence="6 7">
    <name type="scientific">Acidithiobacillus caldus</name>
    <dbReference type="NCBI Taxonomy" id="33059"/>
    <lineage>
        <taxon>Bacteria</taxon>
        <taxon>Pseudomonadati</taxon>
        <taxon>Pseudomonadota</taxon>
        <taxon>Acidithiobacillia</taxon>
        <taxon>Acidithiobacillales</taxon>
        <taxon>Acidithiobacillaceae</taxon>
        <taxon>Acidithiobacillus</taxon>
    </lineage>
</organism>
<keyword evidence="4" id="KW-0472">Membrane</keyword>
<evidence type="ECO:0000313" key="6">
    <source>
        <dbReference type="EMBL" id="OFC34852.1"/>
    </source>
</evidence>
<dbReference type="PANTHER" id="PTHR43630:SF1">
    <property type="entry name" value="POLY-BETA-1,6-N-ACETYL-D-GLUCOSAMINE SYNTHASE"/>
    <property type="match status" value="1"/>
</dbReference>
<evidence type="ECO:0000256" key="1">
    <source>
        <dbReference type="ARBA" id="ARBA00006739"/>
    </source>
</evidence>
<protein>
    <submittedName>
        <fullName evidence="6">Glycosyl transferase family 2</fullName>
    </submittedName>
</protein>
<sequence length="450" mass="50398">MDSDRRAPGGTQIHERKPPLYIPVTIKFVLAQIGAVLWVLFSFWIALPWIDNLDNVIGPVLTILIILGVAILPGYISSFVFFSTLLDRRPALAEIAHYPPVSILIAAYNEEHTITDTLRSVLSQSYQGDLEVIVIDDGSQDQTAAQVEAVVDPRLRLVRQPVNGGKASALNTGLHHARHDLVITVDADTFLYKDALRYLVGRYLCDPSNTAAVAGAIAVRNSRKSWITRLQEWDYFHGIAIVKRIQSLYQGTLVAQGAFSLYEKSVLLELGGWAPVVGEDIVLSWGMLSKGYRIGYAENAVVFTNVPETYRQLFRQRRRWARGMFEALRAHPEILLTPRITLQFVLVNLLFPFLDVSYLLFFVPGVIAALFGFFLIAGPITLLLIPLAGLNNLVIFIVQRRMFKERGLKVRKNLRGMFLYVFLSQLLMSPASIAGYASEVLRLGKTWGTK</sequence>
<dbReference type="AlphaFoldDB" id="A0A1E7YM19"/>
<dbReference type="InterPro" id="IPR001173">
    <property type="entry name" value="Glyco_trans_2-like"/>
</dbReference>
<keyword evidence="4" id="KW-0812">Transmembrane</keyword>
<feature type="transmembrane region" description="Helical" evidence="4">
    <location>
        <begin position="418"/>
        <end position="437"/>
    </location>
</feature>
<dbReference type="InterPro" id="IPR029044">
    <property type="entry name" value="Nucleotide-diphossugar_trans"/>
</dbReference>
<dbReference type="Gene3D" id="3.90.550.10">
    <property type="entry name" value="Spore Coat Polysaccharide Biosynthesis Protein SpsA, Chain A"/>
    <property type="match status" value="1"/>
</dbReference>
<evidence type="ECO:0000259" key="5">
    <source>
        <dbReference type="Pfam" id="PF00535"/>
    </source>
</evidence>
<keyword evidence="2" id="KW-0328">Glycosyltransferase</keyword>
<evidence type="ECO:0000256" key="3">
    <source>
        <dbReference type="ARBA" id="ARBA00022679"/>
    </source>
</evidence>
<proteinExistence type="inferred from homology"/>
<reference evidence="6 7" key="1">
    <citation type="submission" date="2016-06" db="EMBL/GenBank/DDBJ databases">
        <title>Gene turnover analysis identifies the evolutionary adaptation of the extremophile Acidithiobacillus caldus.</title>
        <authorList>
            <person name="Zhang X."/>
        </authorList>
    </citation>
    <scope>NUCLEOTIDE SEQUENCE [LARGE SCALE GENOMIC DNA]</scope>
    <source>
        <strain evidence="6 7">DX</strain>
    </source>
</reference>
<dbReference type="Proteomes" id="UP000175616">
    <property type="component" value="Unassembled WGS sequence"/>
</dbReference>
<comment type="similarity">
    <text evidence="1">Belongs to the glycosyltransferase 2 family.</text>
</comment>
<keyword evidence="4" id="KW-1133">Transmembrane helix</keyword>
<feature type="transmembrane region" description="Helical" evidence="4">
    <location>
        <begin position="20"/>
        <end position="50"/>
    </location>
</feature>
<dbReference type="SUPFAM" id="SSF53448">
    <property type="entry name" value="Nucleotide-diphospho-sugar transferases"/>
    <property type="match status" value="1"/>
</dbReference>
<comment type="caution">
    <text evidence="6">The sequence shown here is derived from an EMBL/GenBank/DDBJ whole genome shotgun (WGS) entry which is preliminary data.</text>
</comment>
<feature type="transmembrane region" description="Helical" evidence="4">
    <location>
        <begin position="367"/>
        <end position="398"/>
    </location>
</feature>
<dbReference type="PANTHER" id="PTHR43630">
    <property type="entry name" value="POLY-BETA-1,6-N-ACETYL-D-GLUCOSAMINE SYNTHASE"/>
    <property type="match status" value="1"/>
</dbReference>
<dbReference type="Pfam" id="PF00535">
    <property type="entry name" value="Glycos_transf_2"/>
    <property type="match status" value="1"/>
</dbReference>